<feature type="region of interest" description="Disordered" evidence="1">
    <location>
        <begin position="382"/>
        <end position="420"/>
    </location>
</feature>
<reference evidence="2 3" key="1">
    <citation type="journal article" date="2012" name="Eukaryot. Cell">
        <title>Draft genome sequence of CBS 2479, the standard type strain of Trichosporon asahii.</title>
        <authorList>
            <person name="Yang R.Y."/>
            <person name="Li H.T."/>
            <person name="Zhu H."/>
            <person name="Zhou G.P."/>
            <person name="Wang M."/>
            <person name="Wang L."/>
        </authorList>
    </citation>
    <scope>NUCLEOTIDE SEQUENCE [LARGE SCALE GENOMIC DNA]</scope>
    <source>
        <strain evidence="3">ATCC 90039 / CBS 2479 / JCM 2466 / KCTC 7840 / NCYC 2677 / UAMH 7654</strain>
    </source>
</reference>
<dbReference type="EMBL" id="ALBS01000107">
    <property type="protein sequence ID" value="EJT50429.1"/>
    <property type="molecule type" value="Genomic_DNA"/>
</dbReference>
<gene>
    <name evidence="2" type="ORF">A1Q1_00273</name>
</gene>
<feature type="compositionally biased region" description="Pro residues" evidence="1">
    <location>
        <begin position="678"/>
        <end position="693"/>
    </location>
</feature>
<dbReference type="RefSeq" id="XP_014182076.1">
    <property type="nucleotide sequence ID" value="XM_014326601.1"/>
</dbReference>
<protein>
    <submittedName>
        <fullName evidence="2">Uncharacterized protein</fullName>
    </submittedName>
</protein>
<name>J6F0G5_TRIAS</name>
<dbReference type="AlphaFoldDB" id="J6F0G5"/>
<dbReference type="HOGENOM" id="CLU_310608_0_0_1"/>
<feature type="region of interest" description="Disordered" evidence="1">
    <location>
        <begin position="456"/>
        <end position="480"/>
    </location>
</feature>
<proteinExistence type="predicted"/>
<dbReference type="VEuPathDB" id="FungiDB:A1Q1_00273"/>
<accession>J6F0G5</accession>
<feature type="compositionally biased region" description="Basic and acidic residues" evidence="1">
    <location>
        <begin position="720"/>
        <end position="729"/>
    </location>
</feature>
<evidence type="ECO:0000313" key="2">
    <source>
        <dbReference type="EMBL" id="EJT50429.1"/>
    </source>
</evidence>
<comment type="caution">
    <text evidence="2">The sequence shown here is derived from an EMBL/GenBank/DDBJ whole genome shotgun (WGS) entry which is preliminary data.</text>
</comment>
<evidence type="ECO:0000313" key="3">
    <source>
        <dbReference type="Proteomes" id="UP000002748"/>
    </source>
</evidence>
<feature type="compositionally biased region" description="Low complexity" evidence="1">
    <location>
        <begin position="703"/>
        <end position="714"/>
    </location>
</feature>
<dbReference type="GeneID" id="25983787"/>
<dbReference type="KEGG" id="tasa:A1Q1_00273"/>
<feature type="compositionally biased region" description="Low complexity" evidence="1">
    <location>
        <begin position="397"/>
        <end position="409"/>
    </location>
</feature>
<organism evidence="2 3">
    <name type="scientific">Trichosporon asahii var. asahii (strain ATCC 90039 / CBS 2479 / JCM 2466 / KCTC 7840 / NBRC 103889/ NCYC 2677 / UAMH 7654)</name>
    <name type="common">Yeast</name>
    <dbReference type="NCBI Taxonomy" id="1186058"/>
    <lineage>
        <taxon>Eukaryota</taxon>
        <taxon>Fungi</taxon>
        <taxon>Dikarya</taxon>
        <taxon>Basidiomycota</taxon>
        <taxon>Agaricomycotina</taxon>
        <taxon>Tremellomycetes</taxon>
        <taxon>Trichosporonales</taxon>
        <taxon>Trichosporonaceae</taxon>
        <taxon>Trichosporon</taxon>
    </lineage>
</organism>
<feature type="compositionally biased region" description="Acidic residues" evidence="1">
    <location>
        <begin position="751"/>
        <end position="760"/>
    </location>
</feature>
<dbReference type="Proteomes" id="UP000002748">
    <property type="component" value="Unassembled WGS sequence"/>
</dbReference>
<feature type="region of interest" description="Disordered" evidence="1">
    <location>
        <begin position="632"/>
        <end position="917"/>
    </location>
</feature>
<evidence type="ECO:0000256" key="1">
    <source>
        <dbReference type="SAM" id="MobiDB-lite"/>
    </source>
</evidence>
<sequence>MSTVMGPKYKLTQADIAVNYYLVLGVGARWGNDDIQKHIVAYDKAYGGFIPTRHHERAFWYLRRRAREVLLSPLREAYDKQRRLWYLGAHGTHNDLIMLKFESCPDFFYMDAEVDLWSCIHAFIFHCTPLPKLRIGGRHMILAHFVWASRTLLLQYWRNRSEDKLADSIQGAYNVSYKYMEALKGLCGNNPLWTDRQWRRLLDILTQHNMVAAFRHGERRAWLFFTVKFLEALYPDSEAKDIMIQELEMAGSIDAQKFLDVSADMVVMGKHLAHQIPWGPDYKDACAAIGRKPRKDFKLPWYEGEELSRAFTAWYAHMRQRLVAGESFTEWDAEDLAALWQEYLGESAEAYACSTNEFPPRPRFLNDHRVIRAETEAAMASYSVSSSARSSRRGRKSVTTPDLTPDVTPHATPHLSATEGALLPAEKFDLDSRRMSPDDLLLLALNDEKAYFADKRRGKMKATEPVAEPETPRGGPPHNVREVSVRLRNALEKTVNASRTWKPEVEEQVAVWREEHGYEHAVPRIPASAFKTIKDEVVRKNAEELVNDLRRAYEINAYFARENLSAPDMRKNDDDGDVFIAICDAIDAEFATDALATEYPAPKDKVHYDEVVTIPSEDDYEALAIGDISDTYKRPTSIGRGAPVDTSGNLTQIDIDDDPFAFHGGSSSTSRRDDMEMPPTPRPSHLPPPPGLGPLPVIRRLHASAQNSSDSNASKLQNATRERENKDLEEAYDALAKHATLVDKFSSSSDSDSDSDEGWGDAEILYNSVLSQDPKETNDESPEPVSREGATSRAGHREDKKSSKTSKIKKAVNNEYDDFRLSDGEDDENEEHKKGKVINVRSSSNKKEAGKSAQSESLPDAGIGGKPDPWTDPHGYHKWRCATTSNSSKVAPVKIKTPGDSSAGIAPPLSMKSGRGASLLRNDGDRIVPIVDLTGANATEGASAARA</sequence>